<dbReference type="RefSeq" id="WP_184927183.1">
    <property type="nucleotide sequence ID" value="NZ_BMSQ01000069.1"/>
</dbReference>
<dbReference type="Gene3D" id="2.30.110.10">
    <property type="entry name" value="Electron Transport, Fmn-binding Protein, Chain A"/>
    <property type="match status" value="1"/>
</dbReference>
<dbReference type="AlphaFoldDB" id="A0A7W8F0B9"/>
<sequence length="175" mass="19937">MSTPLSTRVERSNILIERARFMTLATLGPNGPWASTVNYVPLRDPLRLLWLSLRDSQHSRNIEASPGISGSIFLTGLDTELSLDGAQFTATAEAVGPGRSDELNAWFYERNFPNEEIRRQWRLPPEQLAESGPRRFYLATVREWWLLDTVGWLKDMTDRRIEVPLAALRQAEVAL</sequence>
<accession>A0A7W8F0B9</accession>
<proteinExistence type="predicted"/>
<dbReference type="Proteomes" id="UP000549009">
    <property type="component" value="Unassembled WGS sequence"/>
</dbReference>
<dbReference type="InterPro" id="IPR011576">
    <property type="entry name" value="Pyridox_Oxase_N"/>
</dbReference>
<feature type="domain" description="Pyridoxamine 5'-phosphate oxidase N-terminal" evidence="1">
    <location>
        <begin position="15"/>
        <end position="146"/>
    </location>
</feature>
<dbReference type="Pfam" id="PF01243">
    <property type="entry name" value="PNPOx_N"/>
    <property type="match status" value="1"/>
</dbReference>
<organism evidence="2 3">
    <name type="scientific">Streptomyces spectabilis</name>
    <dbReference type="NCBI Taxonomy" id="68270"/>
    <lineage>
        <taxon>Bacteria</taxon>
        <taxon>Bacillati</taxon>
        <taxon>Actinomycetota</taxon>
        <taxon>Actinomycetes</taxon>
        <taxon>Kitasatosporales</taxon>
        <taxon>Streptomycetaceae</taxon>
        <taxon>Streptomyces</taxon>
    </lineage>
</organism>
<dbReference type="SUPFAM" id="SSF50475">
    <property type="entry name" value="FMN-binding split barrel"/>
    <property type="match status" value="1"/>
</dbReference>
<dbReference type="InterPro" id="IPR012349">
    <property type="entry name" value="Split_barrel_FMN-bd"/>
</dbReference>
<comment type="caution">
    <text evidence="2">The sequence shown here is derived from an EMBL/GenBank/DDBJ whole genome shotgun (WGS) entry which is preliminary data.</text>
</comment>
<evidence type="ECO:0000313" key="2">
    <source>
        <dbReference type="EMBL" id="MBB5110054.1"/>
    </source>
</evidence>
<evidence type="ECO:0000259" key="1">
    <source>
        <dbReference type="Pfam" id="PF01243"/>
    </source>
</evidence>
<dbReference type="EMBL" id="JACHJD010000062">
    <property type="protein sequence ID" value="MBB5110054.1"/>
    <property type="molecule type" value="Genomic_DNA"/>
</dbReference>
<keyword evidence="3" id="KW-1185">Reference proteome</keyword>
<evidence type="ECO:0000313" key="3">
    <source>
        <dbReference type="Proteomes" id="UP000549009"/>
    </source>
</evidence>
<protein>
    <submittedName>
        <fullName evidence="2">Uncharacterized protein YhbP (UPF0306 family)</fullName>
    </submittedName>
</protein>
<name>A0A7W8F0B9_STRST</name>
<gene>
    <name evidence="2" type="ORF">FHS40_009184</name>
</gene>
<reference evidence="2 3" key="1">
    <citation type="submission" date="2020-08" db="EMBL/GenBank/DDBJ databases">
        <title>Genomic Encyclopedia of Type Strains, Phase III (KMG-III): the genomes of soil and plant-associated and newly described type strains.</title>
        <authorList>
            <person name="Whitman W."/>
        </authorList>
    </citation>
    <scope>NUCLEOTIDE SEQUENCE [LARGE SCALE GENOMIC DNA]</scope>
    <source>
        <strain evidence="2 3">CECT 3146</strain>
    </source>
</reference>